<keyword evidence="1" id="KW-0472">Membrane</keyword>
<dbReference type="EMBL" id="JGYW01000005">
    <property type="protein sequence ID" value="KFI58927.1"/>
    <property type="molecule type" value="Genomic_DNA"/>
</dbReference>
<feature type="transmembrane region" description="Helical" evidence="1">
    <location>
        <begin position="20"/>
        <end position="43"/>
    </location>
</feature>
<evidence type="ECO:0000313" key="2">
    <source>
        <dbReference type="EMBL" id="EFA23283.1"/>
    </source>
</evidence>
<evidence type="ECO:0000313" key="3">
    <source>
        <dbReference type="EMBL" id="KFI58927.1"/>
    </source>
</evidence>
<sequence>MRAQGYALDVDQLVPLGPLQATSLVTVAVVALVVMAVLIVVVVRLWRPRRVRKAVPSGAHATGSQHEWLRRIDAVTKRYEQGELSRDEAFVKLSEIARAYASAASGRPVSSQTLADLTAAKYADDSTNWELLRQTIAGIYPPEFASASDDVSVEDAAAWVARLVERWR</sequence>
<evidence type="ECO:0000313" key="4">
    <source>
        <dbReference type="Proteomes" id="UP000003656"/>
    </source>
</evidence>
<accession>D1NU79</accession>
<dbReference type="EMBL" id="ABXB03000002">
    <property type="protein sequence ID" value="EFA23283.1"/>
    <property type="molecule type" value="Genomic_DNA"/>
</dbReference>
<dbReference type="RefSeq" id="WP_006294849.1">
    <property type="nucleotide sequence ID" value="NZ_ABXB03000002.1"/>
</dbReference>
<dbReference type="Proteomes" id="UP000003656">
    <property type="component" value="Unassembled WGS sequence"/>
</dbReference>
<reference evidence="2 4" key="1">
    <citation type="submission" date="2009-11" db="EMBL/GenBank/DDBJ databases">
        <authorList>
            <person name="Weinstock G."/>
            <person name="Sodergren E."/>
            <person name="Clifton S."/>
            <person name="Fulton L."/>
            <person name="Fulton B."/>
            <person name="Courtney L."/>
            <person name="Fronick C."/>
            <person name="Harrison M."/>
            <person name="Strong C."/>
            <person name="Farmer C."/>
            <person name="Delahaunty K."/>
            <person name="Markovic C."/>
            <person name="Hall O."/>
            <person name="Minx P."/>
            <person name="Tomlinson C."/>
            <person name="Mitreva M."/>
            <person name="Nelson J."/>
            <person name="Hou S."/>
            <person name="Wollam A."/>
            <person name="Pepin K.H."/>
            <person name="Johnson M."/>
            <person name="Bhonagiri V."/>
            <person name="Nash W.E."/>
            <person name="Warren W."/>
            <person name="Chinwalla A."/>
            <person name="Mardis E.R."/>
            <person name="Wilson R.K."/>
        </authorList>
    </citation>
    <scope>NUCLEOTIDE SEQUENCE [LARGE SCALE GENOMIC DNA]</scope>
    <source>
        <strain evidence="2 4">DSM 20093</strain>
    </source>
</reference>
<evidence type="ECO:0000313" key="5">
    <source>
        <dbReference type="Proteomes" id="UP000029074"/>
    </source>
</evidence>
<dbReference type="Proteomes" id="UP000029074">
    <property type="component" value="Unassembled WGS sequence"/>
</dbReference>
<evidence type="ECO:0000256" key="1">
    <source>
        <dbReference type="SAM" id="Phobius"/>
    </source>
</evidence>
<keyword evidence="1" id="KW-1133">Transmembrane helix</keyword>
<dbReference type="STRING" id="561180.BIFGAL_03400"/>
<proteinExistence type="predicted"/>
<dbReference type="OrthoDB" id="3240329at2"/>
<keyword evidence="5" id="KW-1185">Reference proteome</keyword>
<gene>
    <name evidence="3" type="ORF">BGLCM_1224</name>
    <name evidence="2" type="ORF">BIFGAL_03400</name>
</gene>
<comment type="caution">
    <text evidence="2">The sequence shown here is derived from an EMBL/GenBank/DDBJ whole genome shotgun (WGS) entry which is preliminary data.</text>
</comment>
<name>D1NU79_9BIFI</name>
<dbReference type="eggNOG" id="ENOG5031KGE">
    <property type="taxonomic scope" value="Bacteria"/>
</dbReference>
<protein>
    <submittedName>
        <fullName evidence="2">Uncharacterized protein</fullName>
    </submittedName>
</protein>
<keyword evidence="1" id="KW-0812">Transmembrane</keyword>
<reference evidence="3 5" key="2">
    <citation type="submission" date="2014-03" db="EMBL/GenBank/DDBJ databases">
        <title>Genomics of Bifidobacteria.</title>
        <authorList>
            <person name="Ventura M."/>
            <person name="Milani C."/>
            <person name="Lugli G.A."/>
        </authorList>
    </citation>
    <scope>NUCLEOTIDE SEQUENCE [LARGE SCALE GENOMIC DNA]</scope>
    <source>
        <strain evidence="3 5">LMG 11596</strain>
    </source>
</reference>
<organism evidence="2 4">
    <name type="scientific">Bifidobacterium gallicum DSM 20093 = LMG 11596</name>
    <dbReference type="NCBI Taxonomy" id="561180"/>
    <lineage>
        <taxon>Bacteria</taxon>
        <taxon>Bacillati</taxon>
        <taxon>Actinomycetota</taxon>
        <taxon>Actinomycetes</taxon>
        <taxon>Bifidobacteriales</taxon>
        <taxon>Bifidobacteriaceae</taxon>
        <taxon>Bifidobacterium</taxon>
    </lineage>
</organism>
<dbReference type="AlphaFoldDB" id="D1NU79"/>